<evidence type="ECO:0000256" key="1">
    <source>
        <dbReference type="ARBA" id="ARBA00023157"/>
    </source>
</evidence>
<dbReference type="RefSeq" id="XP_022335953.1">
    <property type="nucleotide sequence ID" value="XM_022480245.1"/>
</dbReference>
<dbReference type="OrthoDB" id="6202330at2759"/>
<gene>
    <name evidence="5" type="primary">LOC111132438</name>
</gene>
<keyword evidence="2" id="KW-0732">Signal</keyword>
<dbReference type="FunFam" id="3.90.215.10:FF:000001">
    <property type="entry name" value="Tenascin isoform 1"/>
    <property type="match status" value="2"/>
</dbReference>
<keyword evidence="1" id="KW-1015">Disulfide bond</keyword>
<feature type="domain" description="Fibrinogen C-terminal" evidence="3">
    <location>
        <begin position="369"/>
        <end position="585"/>
    </location>
</feature>
<dbReference type="GeneID" id="111132438"/>
<protein>
    <submittedName>
        <fullName evidence="5">LOW QUALITY PROTEIN: protein scabrous-like</fullName>
    </submittedName>
</protein>
<dbReference type="AlphaFoldDB" id="A0A8B8E8L9"/>
<dbReference type="CDD" id="cd00087">
    <property type="entry name" value="FReD"/>
    <property type="match status" value="2"/>
</dbReference>
<sequence length="805" mass="92769">MGRLRRLVDIVILTFLLKLVNGQAIFDEETEREERFLNLATRVMDTKLQQLAQVVEGQLTQKLDAIENIAMVKMDRVTETLTKNRKEEEELVRNLSMSMEKQQSLFQVMRAQTVAKAKENGHHMEITGDIMATVKNIETRVINLEGLGGTLRNLTTDYNNDRSNRGRAVILLRSLNESVSNIQTQQILLKQELVSVMNLTLGADSSSNKEEMDELVQALDLMFKQMQKLADPNQNVHIDFNMGITDYLNNSRAILEKQLTTMVSTLNTVFNQTDRAVSLSTNKMANELKEMKKEMANLLNMERLITNTTLLFENKLTMNEELLRDIRNLTLSVSEQLPSINETLQLITKTSEEMIRQLMDTNRSSLTNVTTDLLGTDCADILKTFPKTGGKDGVYNITIASDKRKQVYCDMSTDDGGWTVIQRRMDGSVDFYRNWTEYRNGFGNVDKEYWIGNEILHDLTLLSNHQLRVDMQRFNGEEAYALYSNFSVGDENSKYQLTVQEYSGNAGDSLTYSNKMKFSTLDQDNDKDQNSCSTYWKTAGWFNKCFYTNPNGQYTDSEKKSWKNIIWYYWKNSNIALKKIQFMIRPRAYAQGTDCADILKKCPRTSGRDGVYNIRLTCNKLKQVYCDMSTDNGGWTVIQRRMDGSVDFYRNWTEYQNGFGNVYSEYWIGNEILHKLTSARNYELRVDMQRFNGEKAYALYSNFSVGDENSKYELTVQGYSGNAGGSLTYINKMKFSTVDQDNDNFARSCSANYKSAGWFKACYHTNPNGQYTNSEKKSTKYINWFTWKNSNIALKKIQFMIRPRA</sequence>
<evidence type="ECO:0000313" key="4">
    <source>
        <dbReference type="Proteomes" id="UP000694844"/>
    </source>
</evidence>
<dbReference type="PANTHER" id="PTHR19143">
    <property type="entry name" value="FIBRINOGEN/TENASCIN/ANGIOPOEITIN"/>
    <property type="match status" value="1"/>
</dbReference>
<evidence type="ECO:0000259" key="3">
    <source>
        <dbReference type="PROSITE" id="PS51406"/>
    </source>
</evidence>
<dbReference type="InterPro" id="IPR014716">
    <property type="entry name" value="Fibrinogen_a/b/g_C_1"/>
</dbReference>
<dbReference type="KEGG" id="cvn:111132438"/>
<dbReference type="PROSITE" id="PS51406">
    <property type="entry name" value="FIBRINOGEN_C_2"/>
    <property type="match status" value="2"/>
</dbReference>
<dbReference type="GO" id="GO:0005615">
    <property type="term" value="C:extracellular space"/>
    <property type="evidence" value="ECO:0007669"/>
    <property type="project" value="TreeGrafter"/>
</dbReference>
<reference evidence="5" key="1">
    <citation type="submission" date="2025-08" db="UniProtKB">
        <authorList>
            <consortium name="RefSeq"/>
        </authorList>
    </citation>
    <scope>IDENTIFICATION</scope>
    <source>
        <tissue evidence="5">Whole sample</tissue>
    </source>
</reference>
<evidence type="ECO:0000313" key="5">
    <source>
        <dbReference type="RefSeq" id="XP_022335953.1"/>
    </source>
</evidence>
<dbReference type="SUPFAM" id="SSF56496">
    <property type="entry name" value="Fibrinogen C-terminal domain-like"/>
    <property type="match status" value="2"/>
</dbReference>
<feature type="chain" id="PRO_5034191086" evidence="2">
    <location>
        <begin position="23"/>
        <end position="805"/>
    </location>
</feature>
<dbReference type="InterPro" id="IPR002181">
    <property type="entry name" value="Fibrinogen_a/b/g_C_dom"/>
</dbReference>
<dbReference type="InterPro" id="IPR036056">
    <property type="entry name" value="Fibrinogen-like_C"/>
</dbReference>
<feature type="domain" description="Fibrinogen C-terminal" evidence="3">
    <location>
        <begin position="586"/>
        <end position="805"/>
    </location>
</feature>
<keyword evidence="4" id="KW-1185">Reference proteome</keyword>
<dbReference type="Pfam" id="PF00147">
    <property type="entry name" value="Fibrinogen_C"/>
    <property type="match status" value="2"/>
</dbReference>
<dbReference type="NCBIfam" id="NF040941">
    <property type="entry name" value="GGGWT_bact"/>
    <property type="match status" value="2"/>
</dbReference>
<dbReference type="Gene3D" id="3.90.215.10">
    <property type="entry name" value="Gamma Fibrinogen, chain A, domain 1"/>
    <property type="match status" value="2"/>
</dbReference>
<proteinExistence type="predicted"/>
<accession>A0A8B8E8L9</accession>
<dbReference type="SMART" id="SM00186">
    <property type="entry name" value="FBG"/>
    <property type="match status" value="2"/>
</dbReference>
<dbReference type="Proteomes" id="UP000694844">
    <property type="component" value="Chromosome 5"/>
</dbReference>
<feature type="signal peptide" evidence="2">
    <location>
        <begin position="1"/>
        <end position="22"/>
    </location>
</feature>
<dbReference type="PANTHER" id="PTHR19143:SF327">
    <property type="entry name" value="FI21813P1-RELATED"/>
    <property type="match status" value="1"/>
</dbReference>
<organism evidence="4 5">
    <name type="scientific">Crassostrea virginica</name>
    <name type="common">Eastern oyster</name>
    <dbReference type="NCBI Taxonomy" id="6565"/>
    <lineage>
        <taxon>Eukaryota</taxon>
        <taxon>Metazoa</taxon>
        <taxon>Spiralia</taxon>
        <taxon>Lophotrochozoa</taxon>
        <taxon>Mollusca</taxon>
        <taxon>Bivalvia</taxon>
        <taxon>Autobranchia</taxon>
        <taxon>Pteriomorphia</taxon>
        <taxon>Ostreida</taxon>
        <taxon>Ostreoidea</taxon>
        <taxon>Ostreidae</taxon>
        <taxon>Crassostrea</taxon>
    </lineage>
</organism>
<dbReference type="InterPro" id="IPR050373">
    <property type="entry name" value="Fibrinogen_C-term_domain"/>
</dbReference>
<name>A0A8B8E8L9_CRAVI</name>
<evidence type="ECO:0000256" key="2">
    <source>
        <dbReference type="SAM" id="SignalP"/>
    </source>
</evidence>